<dbReference type="AlphaFoldDB" id="A0A0N0XJE7"/>
<accession>A0A0N0XJE7</accession>
<dbReference type="SUPFAM" id="SSF109604">
    <property type="entry name" value="HD-domain/PDEase-like"/>
    <property type="match status" value="1"/>
</dbReference>
<evidence type="ECO:0000313" key="3">
    <source>
        <dbReference type="Proteomes" id="UP000037939"/>
    </source>
</evidence>
<protein>
    <submittedName>
        <fullName evidence="2">Cyclic di-GMP phosphodiesterase response regulator RpfG</fullName>
        <ecNumber evidence="2">3.1.4.52</ecNumber>
    </submittedName>
</protein>
<keyword evidence="2" id="KW-0378">Hydrolase</keyword>
<dbReference type="STRING" id="857265.WG78_09080"/>
<organism evidence="2 3">
    <name type="scientific">Amantichitinum ursilacus</name>
    <dbReference type="NCBI Taxonomy" id="857265"/>
    <lineage>
        <taxon>Bacteria</taxon>
        <taxon>Pseudomonadati</taxon>
        <taxon>Pseudomonadota</taxon>
        <taxon>Betaproteobacteria</taxon>
        <taxon>Neisseriales</taxon>
        <taxon>Chitinibacteraceae</taxon>
        <taxon>Amantichitinum</taxon>
    </lineage>
</organism>
<dbReference type="PANTHER" id="PTHR43155:SF2">
    <property type="entry name" value="CYCLIC DI-GMP PHOSPHODIESTERASE PA4108"/>
    <property type="match status" value="1"/>
</dbReference>
<dbReference type="InterPro" id="IPR003607">
    <property type="entry name" value="HD/PDEase_dom"/>
</dbReference>
<dbReference type="EMBL" id="LAQT01000007">
    <property type="protein sequence ID" value="KPC53232.1"/>
    <property type="molecule type" value="Genomic_DNA"/>
</dbReference>
<keyword evidence="3" id="KW-1185">Reference proteome</keyword>
<sequence length="323" mass="34549">MPPALASGDSATPTTRGLSVASQILQARFRLLQVLEQAETINDLPQRITEIAQQIQLACMQDSDVALAVILHAQEGGYGVRHAADTATVVEIVARRVGMPLLERQSVVCAALTMNIAMLALQETLTQQAGPLTPAQRITMQEHPQLGRDMLRGLGVADLTWLDCVLQHHEAPDGSGYPARLSGEQIRFEARLIGLADRYCAMLTQSAWRKASAVDNAMFESLAQNGGVDAKFGALFRETIGVYPPGAVVQLRNGEVAVVRHAGDDDHAPSVVSLLDAKGNPVPDSPPRDTAQAGYQIAHVLDPRLLAGRLRSTHVWGATAAGL</sequence>
<name>A0A0N0XJE7_9NEIS</name>
<dbReference type="OrthoDB" id="9774747at2"/>
<dbReference type="PANTHER" id="PTHR43155">
    <property type="entry name" value="CYCLIC DI-GMP PHOSPHODIESTERASE PA4108-RELATED"/>
    <property type="match status" value="1"/>
</dbReference>
<reference evidence="2 3" key="1">
    <citation type="submission" date="2015-07" db="EMBL/GenBank/DDBJ databases">
        <title>Draft genome sequence of the Amantichitinum ursilacus IGB-41, a new chitin-degrading bacterium.</title>
        <authorList>
            <person name="Kirstahler P."/>
            <person name="Guenther M."/>
            <person name="Grumaz C."/>
            <person name="Rupp S."/>
            <person name="Zibek S."/>
            <person name="Sohn K."/>
        </authorList>
    </citation>
    <scope>NUCLEOTIDE SEQUENCE [LARGE SCALE GENOMIC DNA]</scope>
    <source>
        <strain evidence="2 3">IGB-41</strain>
    </source>
</reference>
<dbReference type="Proteomes" id="UP000037939">
    <property type="component" value="Unassembled WGS sequence"/>
</dbReference>
<feature type="domain" description="HD-GYP" evidence="1">
    <location>
        <begin position="57"/>
        <end position="252"/>
    </location>
</feature>
<dbReference type="Pfam" id="PF13487">
    <property type="entry name" value="HD_5"/>
    <property type="match status" value="1"/>
</dbReference>
<dbReference type="CDD" id="cd00077">
    <property type="entry name" value="HDc"/>
    <property type="match status" value="1"/>
</dbReference>
<dbReference type="RefSeq" id="WP_053937481.1">
    <property type="nucleotide sequence ID" value="NZ_LAQT01000007.1"/>
</dbReference>
<dbReference type="Gene3D" id="1.10.3210.10">
    <property type="entry name" value="Hypothetical protein af1432"/>
    <property type="match status" value="1"/>
</dbReference>
<dbReference type="InterPro" id="IPR037522">
    <property type="entry name" value="HD_GYP_dom"/>
</dbReference>
<dbReference type="GO" id="GO:0071111">
    <property type="term" value="F:cyclic-guanylate-specific phosphodiesterase activity"/>
    <property type="evidence" value="ECO:0007669"/>
    <property type="project" value="UniProtKB-EC"/>
</dbReference>
<proteinExistence type="predicted"/>
<gene>
    <name evidence="2" type="primary">rpfG_4</name>
    <name evidence="2" type="ORF">WG78_09080</name>
</gene>
<dbReference type="PROSITE" id="PS51832">
    <property type="entry name" value="HD_GYP"/>
    <property type="match status" value="1"/>
</dbReference>
<evidence type="ECO:0000313" key="2">
    <source>
        <dbReference type="EMBL" id="KPC53232.1"/>
    </source>
</evidence>
<dbReference type="EC" id="3.1.4.52" evidence="2"/>
<evidence type="ECO:0000259" key="1">
    <source>
        <dbReference type="PROSITE" id="PS51832"/>
    </source>
</evidence>
<comment type="caution">
    <text evidence="2">The sequence shown here is derived from an EMBL/GenBank/DDBJ whole genome shotgun (WGS) entry which is preliminary data.</text>
</comment>